<evidence type="ECO:0000313" key="2">
    <source>
        <dbReference type="EMBL" id="QBO36349.1"/>
    </source>
</evidence>
<dbReference type="OrthoDB" id="2142474at2"/>
<evidence type="ECO:0000313" key="3">
    <source>
        <dbReference type="Proteomes" id="UP000292886"/>
    </source>
</evidence>
<keyword evidence="3" id="KW-1185">Reference proteome</keyword>
<name>A0A4P6YU89_9LACO</name>
<evidence type="ECO:0000259" key="1">
    <source>
        <dbReference type="Pfam" id="PF24710"/>
    </source>
</evidence>
<reference evidence="3" key="1">
    <citation type="submission" date="2019-03" db="EMBL/GenBank/DDBJ databases">
        <title>Weissella sp. 26KH-42 Genome sequencing.</title>
        <authorList>
            <person name="Heo J."/>
            <person name="Kim S.-J."/>
            <person name="Kim J.-S."/>
            <person name="Hong S.-B."/>
            <person name="Kwon S.-W."/>
        </authorList>
    </citation>
    <scope>NUCLEOTIDE SEQUENCE [LARGE SCALE GENOMIC DNA]</scope>
    <source>
        <strain evidence="3">26KH-42</strain>
    </source>
</reference>
<dbReference type="AlphaFoldDB" id="A0A4P6YU89"/>
<accession>A0A4P6YU89</accession>
<organism evidence="2 3">
    <name type="scientific">Periweissella cryptocerci</name>
    <dbReference type="NCBI Taxonomy" id="2506420"/>
    <lineage>
        <taxon>Bacteria</taxon>
        <taxon>Bacillati</taxon>
        <taxon>Bacillota</taxon>
        <taxon>Bacilli</taxon>
        <taxon>Lactobacillales</taxon>
        <taxon>Lactobacillaceae</taxon>
        <taxon>Periweissella</taxon>
    </lineage>
</organism>
<sequence>MGKKDQYEVHKFTGVPVENDASGKYVVKADAKPNVWRTGKHSKGKFKVLGQVFLTENNIPIAVIEVEPVPFKDRHGYTAMQRWTSENADVSAWVK</sequence>
<dbReference type="Pfam" id="PF24710">
    <property type="entry name" value="DUF7671"/>
    <property type="match status" value="1"/>
</dbReference>
<dbReference type="KEGG" id="wei:EQG49_07685"/>
<dbReference type="EMBL" id="CP037940">
    <property type="protein sequence ID" value="QBO36349.1"/>
    <property type="molecule type" value="Genomic_DNA"/>
</dbReference>
<feature type="domain" description="DUF7671" evidence="1">
    <location>
        <begin position="4"/>
        <end position="89"/>
    </location>
</feature>
<protein>
    <recommendedName>
        <fullName evidence="1">DUF7671 domain-containing protein</fullName>
    </recommendedName>
</protein>
<dbReference type="RefSeq" id="WP_133363426.1">
    <property type="nucleotide sequence ID" value="NZ_CP037940.1"/>
</dbReference>
<dbReference type="Proteomes" id="UP000292886">
    <property type="component" value="Chromosome"/>
</dbReference>
<gene>
    <name evidence="2" type="ORF">EQG49_07685</name>
</gene>
<dbReference type="InterPro" id="IPR056088">
    <property type="entry name" value="DUF7671"/>
</dbReference>
<proteinExistence type="predicted"/>